<dbReference type="Proteomes" id="UP000026961">
    <property type="component" value="Chromosome 1"/>
</dbReference>
<dbReference type="EnsemblPlants" id="OGLUM01G42250.6">
    <property type="protein sequence ID" value="OGLUM01G42250.6"/>
    <property type="gene ID" value="OGLUM01G42250"/>
</dbReference>
<dbReference type="Gramene" id="OGLUM01G42250.6">
    <property type="protein sequence ID" value="OGLUM01G42250.6"/>
    <property type="gene ID" value="OGLUM01G42250"/>
</dbReference>
<reference evidence="2" key="3">
    <citation type="submission" date="2018-05" db="EMBL/GenBank/DDBJ databases">
        <title>OgluRS3 (Oryza glumaepatula Reference Sequence Version 3).</title>
        <authorList>
            <person name="Zhang J."/>
            <person name="Kudrna D."/>
            <person name="Lee S."/>
            <person name="Talag J."/>
            <person name="Welchert J."/>
            <person name="Wing R.A."/>
        </authorList>
    </citation>
    <scope>NUCLEOTIDE SEQUENCE [LARGE SCALE GENOMIC DNA]</scope>
</reference>
<evidence type="ECO:0000313" key="3">
    <source>
        <dbReference type="Proteomes" id="UP000026961"/>
    </source>
</evidence>
<reference evidence="2" key="2">
    <citation type="submission" date="2015-04" db="UniProtKB">
        <authorList>
            <consortium name="EnsemblPlants"/>
        </authorList>
    </citation>
    <scope>IDENTIFICATION</scope>
</reference>
<feature type="compositionally biased region" description="Low complexity" evidence="1">
    <location>
        <begin position="94"/>
        <end position="104"/>
    </location>
</feature>
<reference evidence="2" key="1">
    <citation type="submission" date="2013-08" db="EMBL/GenBank/DDBJ databases">
        <title>Oryza genome evolution.</title>
        <authorList>
            <person name="Wing R.A."/>
            <person name="Panaud O."/>
            <person name="Oliveira A.C."/>
        </authorList>
    </citation>
    <scope>NUCLEOTIDE SEQUENCE</scope>
</reference>
<evidence type="ECO:0000256" key="1">
    <source>
        <dbReference type="SAM" id="MobiDB-lite"/>
    </source>
</evidence>
<accession>A0A0D9YHR0</accession>
<feature type="compositionally biased region" description="Basic and acidic residues" evidence="1">
    <location>
        <begin position="63"/>
        <end position="81"/>
    </location>
</feature>
<name>A0A0D9YHR0_9ORYZ</name>
<dbReference type="AlphaFoldDB" id="A0A0D9YHR0"/>
<evidence type="ECO:0000313" key="2">
    <source>
        <dbReference type="EnsemblPlants" id="OGLUM01G42250.6"/>
    </source>
</evidence>
<dbReference type="HOGENOM" id="CLU_1780308_0_0_1"/>
<keyword evidence="3" id="KW-1185">Reference proteome</keyword>
<organism evidence="2">
    <name type="scientific">Oryza glumipatula</name>
    <dbReference type="NCBI Taxonomy" id="40148"/>
    <lineage>
        <taxon>Eukaryota</taxon>
        <taxon>Viridiplantae</taxon>
        <taxon>Streptophyta</taxon>
        <taxon>Embryophyta</taxon>
        <taxon>Tracheophyta</taxon>
        <taxon>Spermatophyta</taxon>
        <taxon>Magnoliopsida</taxon>
        <taxon>Liliopsida</taxon>
        <taxon>Poales</taxon>
        <taxon>Poaceae</taxon>
        <taxon>BOP clade</taxon>
        <taxon>Oryzoideae</taxon>
        <taxon>Oryzeae</taxon>
        <taxon>Oryzinae</taxon>
        <taxon>Oryza</taxon>
    </lineage>
</organism>
<protein>
    <submittedName>
        <fullName evidence="2">Uncharacterized protein</fullName>
    </submittedName>
</protein>
<proteinExistence type="predicted"/>
<sequence length="146" mass="16740">MMIISPMRERDPWKQIKPWERTSYAVTRRAEHRRRPPRGPIPRREEGEGRCINSNVTTLPDIGGEKQKYRTEKKSERPREEEEREGEAQSANGALRPRLLASARPPAPAPFLSCPTRRITPLSFLHTYHAAEKESPTTERMIGGGD</sequence>
<feature type="region of interest" description="Disordered" evidence="1">
    <location>
        <begin position="23"/>
        <end position="115"/>
    </location>
</feature>